<dbReference type="InterPro" id="IPR013154">
    <property type="entry name" value="ADH-like_N"/>
</dbReference>
<dbReference type="InterPro" id="IPR011032">
    <property type="entry name" value="GroES-like_sf"/>
</dbReference>
<dbReference type="EMBL" id="KZ819334">
    <property type="protein sequence ID" value="PWN18836.1"/>
    <property type="molecule type" value="Genomic_DNA"/>
</dbReference>
<dbReference type="InterPro" id="IPR036291">
    <property type="entry name" value="NAD(P)-bd_dom_sf"/>
</dbReference>
<dbReference type="GO" id="GO:0008270">
    <property type="term" value="F:zinc ion binding"/>
    <property type="evidence" value="ECO:0007669"/>
    <property type="project" value="InterPro"/>
</dbReference>
<feature type="domain" description="Alcohol dehydrogenase-like C-terminal" evidence="6">
    <location>
        <begin position="188"/>
        <end position="315"/>
    </location>
</feature>
<dbReference type="Gene3D" id="3.40.50.720">
    <property type="entry name" value="NAD(P)-binding Rossmann-like Domain"/>
    <property type="match status" value="1"/>
</dbReference>
<proteinExistence type="inferred from homology"/>
<evidence type="ECO:0000256" key="5">
    <source>
        <dbReference type="RuleBase" id="RU361277"/>
    </source>
</evidence>
<reference evidence="8 9" key="1">
    <citation type="journal article" date="2018" name="Mol. Biol. Evol.">
        <title>Broad Genomic Sampling Reveals a Smut Pathogenic Ancestry of the Fungal Clade Ustilaginomycotina.</title>
        <authorList>
            <person name="Kijpornyongpan T."/>
            <person name="Mondo S.J."/>
            <person name="Barry K."/>
            <person name="Sandor L."/>
            <person name="Lee J."/>
            <person name="Lipzen A."/>
            <person name="Pangilinan J."/>
            <person name="LaButti K."/>
            <person name="Hainaut M."/>
            <person name="Henrissat B."/>
            <person name="Grigoriev I.V."/>
            <person name="Spatafora J.W."/>
            <person name="Aime M.C."/>
        </authorList>
    </citation>
    <scope>NUCLEOTIDE SEQUENCE [LARGE SCALE GENOMIC DNA]</scope>
    <source>
        <strain evidence="8 9">MCA 4718</strain>
    </source>
</reference>
<organism evidence="8 9">
    <name type="scientific">Pseudomicrostroma glucosiphilum</name>
    <dbReference type="NCBI Taxonomy" id="1684307"/>
    <lineage>
        <taxon>Eukaryota</taxon>
        <taxon>Fungi</taxon>
        <taxon>Dikarya</taxon>
        <taxon>Basidiomycota</taxon>
        <taxon>Ustilaginomycotina</taxon>
        <taxon>Exobasidiomycetes</taxon>
        <taxon>Microstromatales</taxon>
        <taxon>Microstromatales incertae sedis</taxon>
        <taxon>Pseudomicrostroma</taxon>
    </lineage>
</organism>
<evidence type="ECO:0000313" key="9">
    <source>
        <dbReference type="Proteomes" id="UP000245942"/>
    </source>
</evidence>
<evidence type="ECO:0000259" key="6">
    <source>
        <dbReference type="Pfam" id="PF00107"/>
    </source>
</evidence>
<evidence type="ECO:0000313" key="8">
    <source>
        <dbReference type="EMBL" id="PWN18836.1"/>
    </source>
</evidence>
<keyword evidence="2 5" id="KW-0479">Metal-binding</keyword>
<comment type="similarity">
    <text evidence="5">Belongs to the zinc-containing alcohol dehydrogenase family.</text>
</comment>
<dbReference type="RefSeq" id="XP_025345996.1">
    <property type="nucleotide sequence ID" value="XM_025490464.1"/>
</dbReference>
<evidence type="ECO:0000256" key="3">
    <source>
        <dbReference type="ARBA" id="ARBA00022833"/>
    </source>
</evidence>
<comment type="cofactor">
    <cofactor evidence="1 5">
        <name>Zn(2+)</name>
        <dbReference type="ChEBI" id="CHEBI:29105"/>
    </cofactor>
</comment>
<dbReference type="PANTHER" id="PTHR42813">
    <property type="entry name" value="ZINC-TYPE ALCOHOL DEHYDROGENASE-LIKE"/>
    <property type="match status" value="1"/>
</dbReference>
<dbReference type="AlphaFoldDB" id="A0A316U095"/>
<dbReference type="GeneID" id="37012198"/>
<protein>
    <submittedName>
        <fullName evidence="8">GroES-like protein</fullName>
    </submittedName>
</protein>
<dbReference type="STRING" id="1684307.A0A316U095"/>
<keyword evidence="9" id="KW-1185">Reference proteome</keyword>
<dbReference type="Gene3D" id="3.90.180.10">
    <property type="entry name" value="Medium-chain alcohol dehydrogenases, catalytic domain"/>
    <property type="match status" value="1"/>
</dbReference>
<dbReference type="SUPFAM" id="SSF50129">
    <property type="entry name" value="GroES-like"/>
    <property type="match status" value="1"/>
</dbReference>
<name>A0A316U095_9BASI</name>
<keyword evidence="3 5" id="KW-0862">Zinc</keyword>
<dbReference type="PANTHER" id="PTHR42813:SF2">
    <property type="entry name" value="DEHYDROGENASE, ZINC-CONTAINING, PUTATIVE (AFU_ORTHOLOGUE AFUA_2G02810)-RELATED"/>
    <property type="match status" value="1"/>
</dbReference>
<dbReference type="Proteomes" id="UP000245942">
    <property type="component" value="Unassembled WGS sequence"/>
</dbReference>
<dbReference type="OrthoDB" id="3941538at2759"/>
<dbReference type="CDD" id="cd08284">
    <property type="entry name" value="FDH_like_2"/>
    <property type="match status" value="1"/>
</dbReference>
<gene>
    <name evidence="8" type="ORF">BCV69DRAFT_252194</name>
</gene>
<evidence type="ECO:0000256" key="4">
    <source>
        <dbReference type="ARBA" id="ARBA00023002"/>
    </source>
</evidence>
<accession>A0A316U095</accession>
<dbReference type="PROSITE" id="PS00059">
    <property type="entry name" value="ADH_ZINC"/>
    <property type="match status" value="1"/>
</dbReference>
<feature type="domain" description="Alcohol dehydrogenase-like N-terminal" evidence="7">
    <location>
        <begin position="28"/>
        <end position="128"/>
    </location>
</feature>
<evidence type="ECO:0000256" key="1">
    <source>
        <dbReference type="ARBA" id="ARBA00001947"/>
    </source>
</evidence>
<dbReference type="Pfam" id="PF00107">
    <property type="entry name" value="ADH_zinc_N"/>
    <property type="match status" value="1"/>
</dbReference>
<evidence type="ECO:0000256" key="2">
    <source>
        <dbReference type="ARBA" id="ARBA00022723"/>
    </source>
</evidence>
<dbReference type="SUPFAM" id="SSF51735">
    <property type="entry name" value="NAD(P)-binding Rossmann-fold domains"/>
    <property type="match status" value="1"/>
</dbReference>
<evidence type="ECO:0000259" key="7">
    <source>
        <dbReference type="Pfam" id="PF08240"/>
    </source>
</evidence>
<dbReference type="Pfam" id="PF08240">
    <property type="entry name" value="ADH_N"/>
    <property type="match status" value="1"/>
</dbReference>
<sequence>MSTMKAIVINAAHDVSLQERPIPKCQDPTDVVIKVELAALCGSDLHVYRGHQKGGFGFIMGHELVGHVHEIGSGVKSFKVGDYVVCPFTVSCGECFYCARGHTGRCVKSKLIGSPLLDGAQAEYARIAMGETTLFQAPTTIPKEILILMADIFPTGYFVAKKAKDHLVQAEGAGHKEETTCVVIGCGPVGLCAITSATEFFTHVYAIDSIPARLDLAKKHGATKTFNFQDKSVDYLSEIKSVTNGRGADVALEVVGHPSALQTAVEVVRPHGIISSCGVHTHPLSLQGPDCYNKNLKFDFGRCPVRALFRDALKLLEKKQDLFKGFVENVVPMEECQEWYQKFEVSETWGDR</sequence>
<dbReference type="GO" id="GO:0016491">
    <property type="term" value="F:oxidoreductase activity"/>
    <property type="evidence" value="ECO:0007669"/>
    <property type="project" value="UniProtKB-KW"/>
</dbReference>
<keyword evidence="4" id="KW-0560">Oxidoreductase</keyword>
<dbReference type="InterPro" id="IPR002328">
    <property type="entry name" value="ADH_Zn_CS"/>
</dbReference>
<dbReference type="InterPro" id="IPR013149">
    <property type="entry name" value="ADH-like_C"/>
</dbReference>